<reference evidence="3 4" key="1">
    <citation type="submission" date="2023-07" db="EMBL/GenBank/DDBJ databases">
        <title>Genomic Encyclopedia of Type Strains, Phase IV (KMG-IV): sequencing the most valuable type-strain genomes for metagenomic binning, comparative biology and taxonomic classification.</title>
        <authorList>
            <person name="Goeker M."/>
        </authorList>
    </citation>
    <scope>NUCLEOTIDE SEQUENCE [LARGE SCALE GENOMIC DNA]</scope>
    <source>
        <strain evidence="3 4">DSM 27594</strain>
    </source>
</reference>
<accession>A0ABT9XZ21</accession>
<protein>
    <submittedName>
        <fullName evidence="3">Damage-inducible protein DinB</fullName>
    </submittedName>
</protein>
<proteinExistence type="inferred from homology"/>
<comment type="similarity">
    <text evidence="1">Belongs to the DinB family.</text>
</comment>
<dbReference type="SUPFAM" id="SSF109854">
    <property type="entry name" value="DinB/YfiT-like putative metalloenzymes"/>
    <property type="match status" value="1"/>
</dbReference>
<name>A0ABT9XZ21_9BACI</name>
<evidence type="ECO:0000256" key="2">
    <source>
        <dbReference type="ARBA" id="ARBA00022723"/>
    </source>
</evidence>
<evidence type="ECO:0000256" key="1">
    <source>
        <dbReference type="ARBA" id="ARBA00008635"/>
    </source>
</evidence>
<evidence type="ECO:0000313" key="3">
    <source>
        <dbReference type="EMBL" id="MDQ0200830.1"/>
    </source>
</evidence>
<sequence>MMYQSIQTFIEDYKGESEVTQKLLNALTDDSLKQEITPGFRSLGQLAWHFVRSTEMLFSAGVKFDLPPEKEPPATAAALAEGYKRTTQALLDAVQSQLKDESLQETVNFFGMNWKTDVLLYNFLKHEVHHRGQLTILMRQAGIPVSGVYGPAKEEWAAFGMEAPV</sequence>
<keyword evidence="4" id="KW-1185">Reference proteome</keyword>
<dbReference type="Pfam" id="PF05163">
    <property type="entry name" value="DinB"/>
    <property type="match status" value="1"/>
</dbReference>
<dbReference type="Gene3D" id="1.20.120.450">
    <property type="entry name" value="dinb family like domain"/>
    <property type="match status" value="1"/>
</dbReference>
<gene>
    <name evidence="3" type="ORF">J2S10_004032</name>
</gene>
<comment type="caution">
    <text evidence="3">The sequence shown here is derived from an EMBL/GenBank/DDBJ whole genome shotgun (WGS) entry which is preliminary data.</text>
</comment>
<keyword evidence="2" id="KW-0479">Metal-binding</keyword>
<dbReference type="EMBL" id="JAUSTW010000007">
    <property type="protein sequence ID" value="MDQ0200830.1"/>
    <property type="molecule type" value="Genomic_DNA"/>
</dbReference>
<organism evidence="3 4">
    <name type="scientific">Neobacillus ginsengisoli</name>
    <dbReference type="NCBI Taxonomy" id="904295"/>
    <lineage>
        <taxon>Bacteria</taxon>
        <taxon>Bacillati</taxon>
        <taxon>Bacillota</taxon>
        <taxon>Bacilli</taxon>
        <taxon>Bacillales</taxon>
        <taxon>Bacillaceae</taxon>
        <taxon>Neobacillus</taxon>
    </lineage>
</organism>
<dbReference type="Proteomes" id="UP001224122">
    <property type="component" value="Unassembled WGS sequence"/>
</dbReference>
<dbReference type="InterPro" id="IPR007837">
    <property type="entry name" value="DinB"/>
</dbReference>
<dbReference type="InterPro" id="IPR034660">
    <property type="entry name" value="DinB/YfiT-like"/>
</dbReference>
<evidence type="ECO:0000313" key="4">
    <source>
        <dbReference type="Proteomes" id="UP001224122"/>
    </source>
</evidence>